<protein>
    <submittedName>
        <fullName evidence="3">AIPR protein</fullName>
    </submittedName>
</protein>
<dbReference type="eggNOG" id="ENOG502Z7VT">
    <property type="taxonomic scope" value="Bacteria"/>
</dbReference>
<dbReference type="Proteomes" id="UP000010471">
    <property type="component" value="Chromosome"/>
</dbReference>
<proteinExistence type="predicted"/>
<dbReference type="InterPro" id="IPR018891">
    <property type="entry name" value="AIPR_C"/>
</dbReference>
<dbReference type="KEGG" id="mic:Mic7113_3477"/>
<accession>K9WFM0</accession>
<evidence type="ECO:0000313" key="4">
    <source>
        <dbReference type="Proteomes" id="UP000010471"/>
    </source>
</evidence>
<evidence type="ECO:0000259" key="1">
    <source>
        <dbReference type="Pfam" id="PF10592"/>
    </source>
</evidence>
<dbReference type="Pfam" id="PF10592">
    <property type="entry name" value="AIPR"/>
    <property type="match status" value="1"/>
</dbReference>
<organism evidence="3 4">
    <name type="scientific">Allocoleopsis franciscana PCC 7113</name>
    <dbReference type="NCBI Taxonomy" id="1173027"/>
    <lineage>
        <taxon>Bacteria</taxon>
        <taxon>Bacillati</taxon>
        <taxon>Cyanobacteriota</taxon>
        <taxon>Cyanophyceae</taxon>
        <taxon>Coleofasciculales</taxon>
        <taxon>Coleofasciculaceae</taxon>
        <taxon>Allocoleopsis</taxon>
        <taxon>Allocoleopsis franciscana</taxon>
    </lineage>
</organism>
<dbReference type="Pfam" id="PF22879">
    <property type="entry name" value="AIPR_N"/>
    <property type="match status" value="1"/>
</dbReference>
<evidence type="ECO:0000313" key="3">
    <source>
        <dbReference type="EMBL" id="AFZ19205.1"/>
    </source>
</evidence>
<feature type="domain" description="Abortive phage infection protein C-terminal" evidence="1">
    <location>
        <begin position="244"/>
        <end position="559"/>
    </location>
</feature>
<dbReference type="STRING" id="1173027.Mic7113_3477"/>
<name>K9WFM0_9CYAN</name>
<sequence length="691" mass="78204">MSTQTGLIQFAEDLRQEVISSSDGGIDSEDGEADSFREDEFTRLMIESLTAAGELEDGEVCYYRSRGIKVNGYSINQDLDCLNLFISIHTQSVPPVTVTKQEVETAFRRLTSFLQQALKGYHQSLEEASNVFDMALNIHDLRKQLSQVRLYLFTDGRTTLDVKKHETIENLICSFHVWDIERTYRCLSSGKQRETIEIDFESQYGVSIPCLPMPASNSDYSAYMAIIPGEILYKIYAEYGPRLLERNVRSFLQARGKVNKGIRETILKEPHRFLAYNNGISATAEAVELTDLVGGGKGIKYARDLQIVNGGQTTASIYQAVRKDKADVSDIYVQAKLSVVDPEQVNEIVPLISRYANNQNKVSEADFSANDPFHIKIEELSRTIWAPAVDGTQRQTRWFYERARGQYLDAKGREPTLAKKKAFATVHPTSQKFTKTDLAKFENTWEQLPHLVSRGAQKNFIDFTVRLTKRGRFEVDETYFKRLVAKAILFRSAEKIVQAEQFGGYRANIVTYTIAYLCHKTAQCIDVDTIWKQQGISSAIGEAIAIVSRQVHQTITDPPEGRNVTEWCKKEDCWKTIQALDIELPAAFLKELIRVNQGTSHQVDKGIDSPDSLDLEIIAQVSQVPADTWFQLSHWAKETSNLQPWQRSLAFSLGRLAATNKNPSRKQANQAVNILQEAERLGFNLNLTHLI</sequence>
<reference evidence="3 4" key="1">
    <citation type="submission" date="2012-06" db="EMBL/GenBank/DDBJ databases">
        <title>Finished chromosome of genome of Microcoleus sp. PCC 7113.</title>
        <authorList>
            <consortium name="US DOE Joint Genome Institute"/>
            <person name="Gugger M."/>
            <person name="Coursin T."/>
            <person name="Rippka R."/>
            <person name="Tandeau De Marsac N."/>
            <person name="Huntemann M."/>
            <person name="Wei C.-L."/>
            <person name="Han J."/>
            <person name="Detter J.C."/>
            <person name="Han C."/>
            <person name="Tapia R."/>
            <person name="Chen A."/>
            <person name="Kyrpides N."/>
            <person name="Mavromatis K."/>
            <person name="Markowitz V."/>
            <person name="Szeto E."/>
            <person name="Ivanova N."/>
            <person name="Pagani I."/>
            <person name="Pati A."/>
            <person name="Goodwin L."/>
            <person name="Nordberg H.P."/>
            <person name="Cantor M.N."/>
            <person name="Hua S.X."/>
            <person name="Woyke T."/>
            <person name="Kerfeld C.A."/>
        </authorList>
    </citation>
    <scope>NUCLEOTIDE SEQUENCE [LARGE SCALE GENOMIC DNA]</scope>
    <source>
        <strain evidence="3 4">PCC 7113</strain>
    </source>
</reference>
<gene>
    <name evidence="3" type="ORF">Mic7113_3477</name>
</gene>
<feature type="domain" description="Abortive infection phage resistance protein N-terminal" evidence="2">
    <location>
        <begin position="41"/>
        <end position="185"/>
    </location>
</feature>
<dbReference type="PATRIC" id="fig|1173027.3.peg.3829"/>
<dbReference type="OrthoDB" id="475927at2"/>
<keyword evidence="4" id="KW-1185">Reference proteome</keyword>
<dbReference type="HOGENOM" id="CLU_019647_0_0_3"/>
<dbReference type="EMBL" id="CP003630">
    <property type="protein sequence ID" value="AFZ19205.1"/>
    <property type="molecule type" value="Genomic_DNA"/>
</dbReference>
<dbReference type="RefSeq" id="WP_015183347.1">
    <property type="nucleotide sequence ID" value="NC_019738.1"/>
</dbReference>
<dbReference type="AlphaFoldDB" id="K9WFM0"/>
<evidence type="ECO:0000259" key="2">
    <source>
        <dbReference type="Pfam" id="PF22879"/>
    </source>
</evidence>
<dbReference type="InterPro" id="IPR055101">
    <property type="entry name" value="AIPR_N"/>
</dbReference>